<evidence type="ECO:0000313" key="7">
    <source>
        <dbReference type="EMBL" id="SHN44063.1"/>
    </source>
</evidence>
<name>A0A1M7RCQ6_9BURK</name>
<dbReference type="SUPFAM" id="SSF55073">
    <property type="entry name" value="Nucleotide cyclase"/>
    <property type="match status" value="1"/>
</dbReference>
<evidence type="ECO:0000256" key="2">
    <source>
        <dbReference type="ARBA" id="ARBA00034247"/>
    </source>
</evidence>
<dbReference type="InterPro" id="IPR000160">
    <property type="entry name" value="GGDEF_dom"/>
</dbReference>
<dbReference type="InterPro" id="IPR029787">
    <property type="entry name" value="Nucleotide_cyclase"/>
</dbReference>
<dbReference type="GO" id="GO:0000160">
    <property type="term" value="P:phosphorelay signal transduction system"/>
    <property type="evidence" value="ECO:0007669"/>
    <property type="project" value="InterPro"/>
</dbReference>
<feature type="domain" description="Response regulatory" evidence="5">
    <location>
        <begin position="21"/>
        <end position="138"/>
    </location>
</feature>
<comment type="catalytic activity">
    <reaction evidence="2">
        <text>2 GTP = 3',3'-c-di-GMP + 2 diphosphate</text>
        <dbReference type="Rhea" id="RHEA:24898"/>
        <dbReference type="ChEBI" id="CHEBI:33019"/>
        <dbReference type="ChEBI" id="CHEBI:37565"/>
        <dbReference type="ChEBI" id="CHEBI:58805"/>
        <dbReference type="EC" id="2.7.7.65"/>
    </reaction>
</comment>
<dbReference type="AlphaFoldDB" id="A0A1M7RCQ6"/>
<dbReference type="Pfam" id="PF00072">
    <property type="entry name" value="Response_reg"/>
    <property type="match status" value="1"/>
</dbReference>
<reference evidence="8" key="1">
    <citation type="submission" date="2016-11" db="EMBL/GenBank/DDBJ databases">
        <authorList>
            <person name="Varghese N."/>
            <person name="Submissions S."/>
        </authorList>
    </citation>
    <scope>NUCLEOTIDE SEQUENCE [LARGE SCALE GENOMIC DNA]</scope>
    <source>
        <strain evidence="8">Sac-22</strain>
    </source>
</reference>
<dbReference type="EC" id="2.7.7.65" evidence="1"/>
<feature type="domain" description="GGDEF" evidence="6">
    <location>
        <begin position="202"/>
        <end position="340"/>
    </location>
</feature>
<dbReference type="GO" id="GO:1902201">
    <property type="term" value="P:negative regulation of bacterial-type flagellum-dependent cell motility"/>
    <property type="evidence" value="ECO:0007669"/>
    <property type="project" value="TreeGrafter"/>
</dbReference>
<accession>A0A1M7RCQ6</accession>
<dbReference type="PROSITE" id="PS50887">
    <property type="entry name" value="GGDEF"/>
    <property type="match status" value="1"/>
</dbReference>
<dbReference type="SUPFAM" id="SSF52172">
    <property type="entry name" value="CheY-like"/>
    <property type="match status" value="1"/>
</dbReference>
<organism evidence="7 8">
    <name type="scientific">Duganella sacchari</name>
    <dbReference type="NCBI Taxonomy" id="551987"/>
    <lineage>
        <taxon>Bacteria</taxon>
        <taxon>Pseudomonadati</taxon>
        <taxon>Pseudomonadota</taxon>
        <taxon>Betaproteobacteria</taxon>
        <taxon>Burkholderiales</taxon>
        <taxon>Oxalobacteraceae</taxon>
        <taxon>Telluria group</taxon>
        <taxon>Duganella</taxon>
    </lineage>
</organism>
<dbReference type="SMART" id="SM00267">
    <property type="entry name" value="GGDEF"/>
    <property type="match status" value="1"/>
</dbReference>
<dbReference type="GO" id="GO:0052621">
    <property type="term" value="F:diguanylate cyclase activity"/>
    <property type="evidence" value="ECO:0007669"/>
    <property type="project" value="UniProtKB-EC"/>
</dbReference>
<dbReference type="NCBIfam" id="TIGR00254">
    <property type="entry name" value="GGDEF"/>
    <property type="match status" value="1"/>
</dbReference>
<dbReference type="Pfam" id="PF00990">
    <property type="entry name" value="GGDEF"/>
    <property type="match status" value="1"/>
</dbReference>
<dbReference type="PROSITE" id="PS50110">
    <property type="entry name" value="RESPONSE_REGULATORY"/>
    <property type="match status" value="1"/>
</dbReference>
<proteinExistence type="predicted"/>
<dbReference type="InterPro" id="IPR011006">
    <property type="entry name" value="CheY-like_superfamily"/>
</dbReference>
<keyword evidence="3" id="KW-0597">Phosphoprotein</keyword>
<dbReference type="FunFam" id="3.30.70.270:FF:000001">
    <property type="entry name" value="Diguanylate cyclase domain protein"/>
    <property type="match status" value="1"/>
</dbReference>
<dbReference type="InterPro" id="IPR050469">
    <property type="entry name" value="Diguanylate_Cyclase"/>
</dbReference>
<evidence type="ECO:0000313" key="8">
    <source>
        <dbReference type="Proteomes" id="UP000184339"/>
    </source>
</evidence>
<dbReference type="GO" id="GO:0005886">
    <property type="term" value="C:plasma membrane"/>
    <property type="evidence" value="ECO:0007669"/>
    <property type="project" value="TreeGrafter"/>
</dbReference>
<evidence type="ECO:0000256" key="4">
    <source>
        <dbReference type="SAM" id="MobiDB-lite"/>
    </source>
</evidence>
<protein>
    <recommendedName>
        <fullName evidence="1">diguanylate cyclase</fullName>
        <ecNumber evidence="1">2.7.7.65</ecNumber>
    </recommendedName>
</protein>
<dbReference type="Gene3D" id="3.40.50.2300">
    <property type="match status" value="1"/>
</dbReference>
<dbReference type="STRING" id="551987.SAMN05192549_12010"/>
<dbReference type="InterPro" id="IPR043128">
    <property type="entry name" value="Rev_trsase/Diguanyl_cyclase"/>
</dbReference>
<dbReference type="EMBL" id="FRCX01000020">
    <property type="protein sequence ID" value="SHN44063.1"/>
    <property type="molecule type" value="Genomic_DNA"/>
</dbReference>
<dbReference type="GO" id="GO:0043709">
    <property type="term" value="P:cell adhesion involved in single-species biofilm formation"/>
    <property type="evidence" value="ECO:0007669"/>
    <property type="project" value="TreeGrafter"/>
</dbReference>
<evidence type="ECO:0000259" key="6">
    <source>
        <dbReference type="PROSITE" id="PS50887"/>
    </source>
</evidence>
<evidence type="ECO:0000256" key="3">
    <source>
        <dbReference type="PROSITE-ProRule" id="PRU00169"/>
    </source>
</evidence>
<keyword evidence="8" id="KW-1185">Reference proteome</keyword>
<gene>
    <name evidence="7" type="ORF">SAMN05192549_12010</name>
</gene>
<dbReference type="OrthoDB" id="9813903at2"/>
<sequence>MSEALVSAADQEPVLTTFKVRVLLVDDQLIIVEAVRRMLSDQPDIEFHYVTDATKSLETALQLQPTVILQDLVMPTIDGFGQIVQYRAEEGLRHVPVIVLSAKEDPKLKAHSFSTGANDYMVKLPDKLELLARVRYHSGAHISRLQRDQAFRFLRESQKQLADANIELQKLAALDGLTGIANRRRFDDTMHIEWQRGQRDKKPLTLLLCDVDFFKLYNDSFGHLAGDLCLKKVAAVLTEHLKRPADLAARYGGEEFAIILPETPLTGAMIVAESCRRHLEQLAIENPQASTEFSCVTMSIGVASVVPSPASSIDELIQQADRALYAAKNAGRNRVVHADEPPGPTPSNQGNAAA</sequence>
<dbReference type="CDD" id="cd01949">
    <property type="entry name" value="GGDEF"/>
    <property type="match status" value="1"/>
</dbReference>
<dbReference type="Gene3D" id="3.30.70.270">
    <property type="match status" value="1"/>
</dbReference>
<dbReference type="SMART" id="SM00448">
    <property type="entry name" value="REC"/>
    <property type="match status" value="1"/>
</dbReference>
<evidence type="ECO:0000259" key="5">
    <source>
        <dbReference type="PROSITE" id="PS50110"/>
    </source>
</evidence>
<dbReference type="Proteomes" id="UP000184339">
    <property type="component" value="Unassembled WGS sequence"/>
</dbReference>
<dbReference type="InterPro" id="IPR001789">
    <property type="entry name" value="Sig_transdc_resp-reg_receiver"/>
</dbReference>
<evidence type="ECO:0000256" key="1">
    <source>
        <dbReference type="ARBA" id="ARBA00012528"/>
    </source>
</evidence>
<feature type="modified residue" description="4-aspartylphosphate" evidence="3">
    <location>
        <position position="71"/>
    </location>
</feature>
<dbReference type="PANTHER" id="PTHR45138">
    <property type="entry name" value="REGULATORY COMPONENTS OF SENSORY TRANSDUCTION SYSTEM"/>
    <property type="match status" value="1"/>
</dbReference>
<feature type="region of interest" description="Disordered" evidence="4">
    <location>
        <begin position="333"/>
        <end position="354"/>
    </location>
</feature>
<dbReference type="PANTHER" id="PTHR45138:SF9">
    <property type="entry name" value="DIGUANYLATE CYCLASE DGCM-RELATED"/>
    <property type="match status" value="1"/>
</dbReference>
<dbReference type="RefSeq" id="WP_072790244.1">
    <property type="nucleotide sequence ID" value="NZ_FRCX01000020.1"/>
</dbReference>